<keyword evidence="1" id="KW-0436">Ligase</keyword>
<evidence type="ECO:0000313" key="2">
    <source>
        <dbReference type="Proteomes" id="UP000001417"/>
    </source>
</evidence>
<dbReference type="EC" id="2.7.7.-" evidence="1"/>
<name>Q81DP8_BACCR</name>
<dbReference type="EMBL" id="AE016877">
    <property type="protein sequence ID" value="AAP09272.1"/>
    <property type="molecule type" value="Genomic_DNA"/>
</dbReference>
<dbReference type="SMR" id="Q81DP8"/>
<gene>
    <name evidence="1" type="ordered locus">BC_2308</name>
</gene>
<dbReference type="PATRIC" id="fig|226900.8.peg.2335"/>
<accession>Q81DP8</accession>
<dbReference type="InterPro" id="IPR029058">
    <property type="entry name" value="AB_hydrolase_fold"/>
</dbReference>
<keyword evidence="2" id="KW-1185">Reference proteome</keyword>
<dbReference type="AlphaFoldDB" id="Q81DP8"/>
<dbReference type="Proteomes" id="UP000001417">
    <property type="component" value="Chromosome"/>
</dbReference>
<dbReference type="Gene3D" id="3.40.50.1820">
    <property type="entry name" value="alpha/beta hydrolase"/>
    <property type="match status" value="1"/>
</dbReference>
<evidence type="ECO:0000313" key="1">
    <source>
        <dbReference type="EMBL" id="AAP09272.1"/>
    </source>
</evidence>
<dbReference type="GO" id="GO:0016874">
    <property type="term" value="F:ligase activity"/>
    <property type="evidence" value="ECO:0007669"/>
    <property type="project" value="UniProtKB-KW"/>
</dbReference>
<organism evidence="1 2">
    <name type="scientific">Bacillus cereus (strain ATCC 14579 / DSM 31 / CCUG 7414 / JCM 2152 / NBRC 15305 / NCIMB 9373 / NCTC 2599 / NRRL B-3711)</name>
    <dbReference type="NCBI Taxonomy" id="226900"/>
    <lineage>
        <taxon>Bacteria</taxon>
        <taxon>Bacillati</taxon>
        <taxon>Bacillota</taxon>
        <taxon>Bacilli</taxon>
        <taxon>Bacillales</taxon>
        <taxon>Bacillaceae</taxon>
        <taxon>Bacillus</taxon>
        <taxon>Bacillus cereus group</taxon>
    </lineage>
</organism>
<protein>
    <submittedName>
        <fullName evidence="1">Glycine-AMP ligase</fullName>
        <ecNumber evidence="1">2.7.7.-</ecNumber>
    </submittedName>
</protein>
<dbReference type="HOGENOM" id="CLU_1692274_0_0_9"/>
<dbReference type="SUPFAM" id="SSF53474">
    <property type="entry name" value="alpha/beta-Hydrolases"/>
    <property type="match status" value="1"/>
</dbReference>
<keyword evidence="1" id="KW-0808">Transferase</keyword>
<dbReference type="KEGG" id="bce:BC2308"/>
<sequence>MLDSYPGHFLPNTEAPTEEEALIALLALGGYDPDNMDGKPLTMESAVEILRKDGSALASLEEETILNLKETYVNSVGLLGKYVPKVYNGDILFFRSTVIPDWFDPISPNTWLNYLDGQIVQHDIDCRHKDLCQPGPLTEIGQVLAKYLQNKKGVSRV</sequence>
<reference evidence="1 2" key="1">
    <citation type="journal article" date="2003" name="Nature">
        <title>Genome sequence of Bacillus cereus and comparative analysis with Bacillus anthracis.</title>
        <authorList>
            <person name="Ivanova N."/>
            <person name="Sorokin A."/>
            <person name="Anderson I."/>
            <person name="Galleron N."/>
            <person name="Candelon B."/>
            <person name="Kapatral V."/>
            <person name="Bhattacharyya A."/>
            <person name="Reznik G."/>
            <person name="Mikhailova N."/>
            <person name="Lapidus A."/>
            <person name="Chu L."/>
            <person name="Mazur M."/>
            <person name="Goltsman E."/>
            <person name="Larsen N."/>
            <person name="D'Souza M."/>
            <person name="Walunas T."/>
            <person name="Grechkin Y."/>
            <person name="Pusch G."/>
            <person name="Haselkorn R."/>
            <person name="Fonstein M."/>
            <person name="Ehrlich S.D."/>
            <person name="Overbeek R."/>
            <person name="Kyrpides N."/>
        </authorList>
    </citation>
    <scope>NUCLEOTIDE SEQUENCE [LARGE SCALE GENOMIC DNA]</scope>
    <source>
        <strain evidence="2">ATCC 14579 / DSM 31 / CCUG 7414 / JCM 2152 / NBRC 15305 / NCIMB 9373 / NCTC 2599 / NRRL B-3711</strain>
    </source>
</reference>
<dbReference type="GO" id="GO:0016779">
    <property type="term" value="F:nucleotidyltransferase activity"/>
    <property type="evidence" value="ECO:0007669"/>
    <property type="project" value="UniProtKB-KW"/>
</dbReference>
<proteinExistence type="predicted"/>
<keyword evidence="1" id="KW-0548">Nucleotidyltransferase</keyword>